<dbReference type="Proteomes" id="UP001162992">
    <property type="component" value="Chromosome 22"/>
</dbReference>
<gene>
    <name evidence="1" type="ORF">O6H91_22G026600</name>
</gene>
<keyword evidence="2" id="KW-1185">Reference proteome</keyword>
<evidence type="ECO:0000313" key="1">
    <source>
        <dbReference type="EMBL" id="KAJ7515758.1"/>
    </source>
</evidence>
<comment type="caution">
    <text evidence="1">The sequence shown here is derived from an EMBL/GenBank/DDBJ whole genome shotgun (WGS) entry which is preliminary data.</text>
</comment>
<protein>
    <submittedName>
        <fullName evidence="1">Uncharacterized protein</fullName>
    </submittedName>
</protein>
<reference evidence="2" key="1">
    <citation type="journal article" date="2024" name="Proc. Natl. Acad. Sci. U.S.A.">
        <title>Extraordinary preservation of gene collinearity over three hundred million years revealed in homosporous lycophytes.</title>
        <authorList>
            <person name="Li C."/>
            <person name="Wickell D."/>
            <person name="Kuo L.Y."/>
            <person name="Chen X."/>
            <person name="Nie B."/>
            <person name="Liao X."/>
            <person name="Peng D."/>
            <person name="Ji J."/>
            <person name="Jenkins J."/>
            <person name="Williams M."/>
            <person name="Shu S."/>
            <person name="Plott C."/>
            <person name="Barry K."/>
            <person name="Rajasekar S."/>
            <person name="Grimwood J."/>
            <person name="Han X."/>
            <person name="Sun S."/>
            <person name="Hou Z."/>
            <person name="He W."/>
            <person name="Dai G."/>
            <person name="Sun C."/>
            <person name="Schmutz J."/>
            <person name="Leebens-Mack J.H."/>
            <person name="Li F.W."/>
            <person name="Wang L."/>
        </authorList>
    </citation>
    <scope>NUCLEOTIDE SEQUENCE [LARGE SCALE GENOMIC DNA]</scope>
    <source>
        <strain evidence="2">cv. PW_Plant_1</strain>
    </source>
</reference>
<evidence type="ECO:0000313" key="2">
    <source>
        <dbReference type="Proteomes" id="UP001162992"/>
    </source>
</evidence>
<name>A0ACC2ADV5_DIPCM</name>
<dbReference type="EMBL" id="CM055113">
    <property type="protein sequence ID" value="KAJ7515758.1"/>
    <property type="molecule type" value="Genomic_DNA"/>
</dbReference>
<sequence length="367" mass="40861">MAMAMAKEMEMEVKAHSGCPRSYGYRMPAEWELHAQCWMGWPERCDNWRENAVPAQQAFVEVAVAISQFEPVTVCATASQWENARNLLPAHIRVVEMSMNDAWFRDTGPTFVIRHTSQLSNGTSGQVAGIHWTFNAWGGLIDGCYADWSLDTLVAKKILEIERLPRFFHSMVLEGGSIHVDGQGTCITTEECLLHPSRNPHMDKLQIEEQLKAYLAVDKVIWLPHGLYGDDDTNGHVDNLCCFISPGVVMLTWVDNESDPQYERSLEAYNILSASTDAKGRTFQIIKIHAPDPLFMTSEEAAGLESHDAKARIAGTRLAASYVNFYIANGGVIAPAFGDSRRDSEALGVLAHAFPHHKVSSFVFNMS</sequence>
<accession>A0ACC2ADV5</accession>
<organism evidence="1 2">
    <name type="scientific">Diphasiastrum complanatum</name>
    <name type="common">Issler's clubmoss</name>
    <name type="synonym">Lycopodium complanatum</name>
    <dbReference type="NCBI Taxonomy" id="34168"/>
    <lineage>
        <taxon>Eukaryota</taxon>
        <taxon>Viridiplantae</taxon>
        <taxon>Streptophyta</taxon>
        <taxon>Embryophyta</taxon>
        <taxon>Tracheophyta</taxon>
        <taxon>Lycopodiopsida</taxon>
        <taxon>Lycopodiales</taxon>
        <taxon>Lycopodiaceae</taxon>
        <taxon>Lycopodioideae</taxon>
        <taxon>Diphasiastrum</taxon>
    </lineage>
</organism>
<proteinExistence type="predicted"/>